<comment type="similarity">
    <text evidence="1">Belongs to the protease inhibitor I3 (leguminous Kunitz-type inhibitor) family.</text>
</comment>
<dbReference type="InterPro" id="IPR056368">
    <property type="entry name" value="KTI1"/>
</dbReference>
<organism evidence="2 3">
    <name type="scientific">Artemisia annua</name>
    <name type="common">Sweet wormwood</name>
    <dbReference type="NCBI Taxonomy" id="35608"/>
    <lineage>
        <taxon>Eukaryota</taxon>
        <taxon>Viridiplantae</taxon>
        <taxon>Streptophyta</taxon>
        <taxon>Embryophyta</taxon>
        <taxon>Tracheophyta</taxon>
        <taxon>Spermatophyta</taxon>
        <taxon>Magnoliopsida</taxon>
        <taxon>eudicotyledons</taxon>
        <taxon>Gunneridae</taxon>
        <taxon>Pentapetalae</taxon>
        <taxon>asterids</taxon>
        <taxon>campanulids</taxon>
        <taxon>Asterales</taxon>
        <taxon>Asteraceae</taxon>
        <taxon>Asteroideae</taxon>
        <taxon>Anthemideae</taxon>
        <taxon>Artemisiinae</taxon>
        <taxon>Artemisia</taxon>
    </lineage>
</organism>
<keyword evidence="3" id="KW-1185">Reference proteome</keyword>
<evidence type="ECO:0000313" key="3">
    <source>
        <dbReference type="Proteomes" id="UP000245207"/>
    </source>
</evidence>
<dbReference type="InterPro" id="IPR011065">
    <property type="entry name" value="Kunitz_inhibitor_STI-like_sf"/>
</dbReference>
<dbReference type="AlphaFoldDB" id="A0A2U1Q5D7"/>
<accession>A0A2U1Q5D7</accession>
<name>A0A2U1Q5D7_ARTAN</name>
<dbReference type="GO" id="GO:0004866">
    <property type="term" value="F:endopeptidase inhibitor activity"/>
    <property type="evidence" value="ECO:0007669"/>
    <property type="project" value="InterPro"/>
</dbReference>
<dbReference type="Pfam" id="PF00197">
    <property type="entry name" value="Kunitz_legume"/>
    <property type="match status" value="1"/>
</dbReference>
<dbReference type="PANTHER" id="PTHR33107:SF37">
    <property type="entry name" value="PROTEINASE INHIBITOR I3"/>
    <property type="match status" value="1"/>
</dbReference>
<dbReference type="STRING" id="35608.A0A2U1Q5D7"/>
<dbReference type="PRINTS" id="PR00291">
    <property type="entry name" value="KUNITZINHBTR"/>
</dbReference>
<dbReference type="PANTHER" id="PTHR33107">
    <property type="entry name" value="KUNITZ TRYPSIN INHIBITOR 2"/>
    <property type="match status" value="1"/>
</dbReference>
<protein>
    <submittedName>
        <fullName evidence="2">Proteinase inhibitor I3</fullName>
    </submittedName>
</protein>
<dbReference type="OrthoDB" id="1872570at2759"/>
<dbReference type="EMBL" id="PKPP01000401">
    <property type="protein sequence ID" value="PWA93231.1"/>
    <property type="molecule type" value="Genomic_DNA"/>
</dbReference>
<comment type="caution">
    <text evidence="2">The sequence shown here is derived from an EMBL/GenBank/DDBJ whole genome shotgun (WGS) entry which is preliminary data.</text>
</comment>
<dbReference type="SMART" id="SM00452">
    <property type="entry name" value="STI"/>
    <property type="match status" value="1"/>
</dbReference>
<gene>
    <name evidence="2" type="ORF">CTI12_AA072840</name>
</gene>
<evidence type="ECO:0000256" key="1">
    <source>
        <dbReference type="ARBA" id="ARBA00005440"/>
    </source>
</evidence>
<dbReference type="CDD" id="cd00178">
    <property type="entry name" value="beta-trefoil_STI"/>
    <property type="match status" value="1"/>
</dbReference>
<dbReference type="InterPro" id="IPR002160">
    <property type="entry name" value="Prot_inh_Kunz-lg"/>
</dbReference>
<sequence>MSLLPYSKSGTVFEILDKAGNKLLRGVPYYVLPLFSGSGGGLTLSRTTIDSCPLDVTQEPFDLSKGVPFTITPNVFDEDYVREAYPVTIEADVTDPCRGSNIMKVTTSDNETKGFKSATIGGELNKPESCFQLVEADMMPGLRSYQIQLCPFKCGTNTSTSLNCYNVGLVANDVGKKFLATTEVIYPVVLTNSFVKPASQSSTSSL</sequence>
<proteinExistence type="inferred from homology"/>
<dbReference type="Proteomes" id="UP000245207">
    <property type="component" value="Unassembled WGS sequence"/>
</dbReference>
<dbReference type="Gene3D" id="2.80.10.50">
    <property type="match status" value="1"/>
</dbReference>
<reference evidence="2 3" key="1">
    <citation type="journal article" date="2018" name="Mol. Plant">
        <title>The genome of Artemisia annua provides insight into the evolution of Asteraceae family and artemisinin biosynthesis.</title>
        <authorList>
            <person name="Shen Q."/>
            <person name="Zhang L."/>
            <person name="Liao Z."/>
            <person name="Wang S."/>
            <person name="Yan T."/>
            <person name="Shi P."/>
            <person name="Liu M."/>
            <person name="Fu X."/>
            <person name="Pan Q."/>
            <person name="Wang Y."/>
            <person name="Lv Z."/>
            <person name="Lu X."/>
            <person name="Zhang F."/>
            <person name="Jiang W."/>
            <person name="Ma Y."/>
            <person name="Chen M."/>
            <person name="Hao X."/>
            <person name="Li L."/>
            <person name="Tang Y."/>
            <person name="Lv G."/>
            <person name="Zhou Y."/>
            <person name="Sun X."/>
            <person name="Brodelius P.E."/>
            <person name="Rose J.K.C."/>
            <person name="Tang K."/>
        </authorList>
    </citation>
    <scope>NUCLEOTIDE SEQUENCE [LARGE SCALE GENOMIC DNA]</scope>
    <source>
        <strain evidence="3">cv. Huhao1</strain>
        <tissue evidence="2">Leaf</tissue>
    </source>
</reference>
<evidence type="ECO:0000313" key="2">
    <source>
        <dbReference type="EMBL" id="PWA93231.1"/>
    </source>
</evidence>
<dbReference type="SUPFAM" id="SSF50386">
    <property type="entry name" value="STI-like"/>
    <property type="match status" value="1"/>
</dbReference>